<evidence type="ECO:0000313" key="3">
    <source>
        <dbReference type="Proteomes" id="UP001189122"/>
    </source>
</evidence>
<dbReference type="Gene3D" id="3.30.200.20">
    <property type="entry name" value="Phosphorylase Kinase, domain 1"/>
    <property type="match status" value="1"/>
</dbReference>
<sequence length="175" mass="19620">MAAVGEDGCVSWVRRAGFSSPVYRRLHNSGNPPVPFSGEPSHRLCPSPAGGDGGVMQAGREGEDRPHRLKEKARPWTRFFSYLMRKRRRRNKGTPRLYVGSRVSGGSLGGCDDFGVLYRGIYGDRPVAVKVITLPADGLLRVTLKIRFIRETHFLTRLNHPNVIKVYTMNIILCR</sequence>
<accession>A0A7I8JP17</accession>
<dbReference type="Proteomes" id="UP001189122">
    <property type="component" value="Unassembled WGS sequence"/>
</dbReference>
<dbReference type="EMBL" id="LR743602">
    <property type="protein sequence ID" value="CAA2632290.1"/>
    <property type="molecule type" value="Genomic_DNA"/>
</dbReference>
<feature type="region of interest" description="Disordered" evidence="1">
    <location>
        <begin position="35"/>
        <end position="69"/>
    </location>
</feature>
<organism evidence="2">
    <name type="scientific">Spirodela intermedia</name>
    <name type="common">Intermediate duckweed</name>
    <dbReference type="NCBI Taxonomy" id="51605"/>
    <lineage>
        <taxon>Eukaryota</taxon>
        <taxon>Viridiplantae</taxon>
        <taxon>Streptophyta</taxon>
        <taxon>Embryophyta</taxon>
        <taxon>Tracheophyta</taxon>
        <taxon>Spermatophyta</taxon>
        <taxon>Magnoliopsida</taxon>
        <taxon>Liliopsida</taxon>
        <taxon>Araceae</taxon>
        <taxon>Lemnoideae</taxon>
        <taxon>Spirodela</taxon>
    </lineage>
</organism>
<keyword evidence="3" id="KW-1185">Reference proteome</keyword>
<dbReference type="EMBL" id="CACRZD030000015">
    <property type="protein sequence ID" value="CAA6671511.1"/>
    <property type="molecule type" value="Genomic_DNA"/>
</dbReference>
<name>A0A7I8JP17_SPIIN</name>
<gene>
    <name evidence="2" type="ORF">SI7747_15017919</name>
</gene>
<evidence type="ECO:0000256" key="1">
    <source>
        <dbReference type="SAM" id="MobiDB-lite"/>
    </source>
</evidence>
<dbReference type="SUPFAM" id="SSF56112">
    <property type="entry name" value="Protein kinase-like (PK-like)"/>
    <property type="match status" value="1"/>
</dbReference>
<dbReference type="AlphaFoldDB" id="A0A7I8JP17"/>
<reference evidence="2 3" key="1">
    <citation type="submission" date="2019-12" db="EMBL/GenBank/DDBJ databases">
        <authorList>
            <person name="Scholz U."/>
            <person name="Mascher M."/>
            <person name="Fiebig A."/>
        </authorList>
    </citation>
    <scope>NUCLEOTIDE SEQUENCE</scope>
</reference>
<proteinExistence type="predicted"/>
<protein>
    <submittedName>
        <fullName evidence="2">Uncharacterized protein</fullName>
    </submittedName>
</protein>
<dbReference type="InterPro" id="IPR011009">
    <property type="entry name" value="Kinase-like_dom_sf"/>
</dbReference>
<evidence type="ECO:0000313" key="2">
    <source>
        <dbReference type="EMBL" id="CAA2632290.1"/>
    </source>
</evidence>